<gene>
    <name evidence="3" type="ORF">NMOB1V02_LOCUS9164</name>
</gene>
<dbReference type="Gene3D" id="3.40.50.410">
    <property type="entry name" value="von Willebrand factor, type A domain"/>
    <property type="match status" value="1"/>
</dbReference>
<dbReference type="OrthoDB" id="687730at2759"/>
<evidence type="ECO:0000259" key="2">
    <source>
        <dbReference type="Pfam" id="PF08434"/>
    </source>
</evidence>
<dbReference type="SUPFAM" id="SSF53300">
    <property type="entry name" value="vWA-like"/>
    <property type="match status" value="1"/>
</dbReference>
<dbReference type="GO" id="GO:0032991">
    <property type="term" value="C:protein-containing complex"/>
    <property type="evidence" value="ECO:0007669"/>
    <property type="project" value="UniProtKB-ARBA"/>
</dbReference>
<proteinExistence type="predicted"/>
<evidence type="ECO:0000313" key="3">
    <source>
        <dbReference type="EMBL" id="CAD7281520.1"/>
    </source>
</evidence>
<evidence type="ECO:0000313" key="4">
    <source>
        <dbReference type="Proteomes" id="UP000678499"/>
    </source>
</evidence>
<dbReference type="Proteomes" id="UP000678499">
    <property type="component" value="Unassembled WGS sequence"/>
</dbReference>
<protein>
    <recommendedName>
        <fullName evidence="2">Calcium-activated chloride channel N-terminal domain-containing protein</fullName>
    </recommendedName>
</protein>
<dbReference type="InterPro" id="IPR013642">
    <property type="entry name" value="CLCA_N"/>
</dbReference>
<dbReference type="EMBL" id="OA884975">
    <property type="protein sequence ID" value="CAD7281520.1"/>
    <property type="molecule type" value="Genomic_DNA"/>
</dbReference>
<evidence type="ECO:0000256" key="1">
    <source>
        <dbReference type="SAM" id="MobiDB-lite"/>
    </source>
</evidence>
<accession>A0A7R9BUL5</accession>
<feature type="region of interest" description="Disordered" evidence="1">
    <location>
        <begin position="513"/>
        <end position="536"/>
    </location>
</feature>
<dbReference type="InterPro" id="IPR013783">
    <property type="entry name" value="Ig-like_fold"/>
</dbReference>
<feature type="region of interest" description="Disordered" evidence="1">
    <location>
        <begin position="881"/>
        <end position="914"/>
    </location>
</feature>
<reference evidence="3" key="1">
    <citation type="submission" date="2020-11" db="EMBL/GenBank/DDBJ databases">
        <authorList>
            <person name="Tran Van P."/>
        </authorList>
    </citation>
    <scope>NUCLEOTIDE SEQUENCE</scope>
</reference>
<keyword evidence="4" id="KW-1185">Reference proteome</keyword>
<dbReference type="Pfam" id="PF08434">
    <property type="entry name" value="CLCA"/>
    <property type="match status" value="1"/>
</dbReference>
<name>A0A7R9BUL5_9CRUS</name>
<dbReference type="InterPro" id="IPR036465">
    <property type="entry name" value="vWFA_dom_sf"/>
</dbReference>
<organism evidence="3">
    <name type="scientific">Notodromas monacha</name>
    <dbReference type="NCBI Taxonomy" id="399045"/>
    <lineage>
        <taxon>Eukaryota</taxon>
        <taxon>Metazoa</taxon>
        <taxon>Ecdysozoa</taxon>
        <taxon>Arthropoda</taxon>
        <taxon>Crustacea</taxon>
        <taxon>Oligostraca</taxon>
        <taxon>Ostracoda</taxon>
        <taxon>Podocopa</taxon>
        <taxon>Podocopida</taxon>
        <taxon>Cypridocopina</taxon>
        <taxon>Cypridoidea</taxon>
        <taxon>Cyprididae</taxon>
        <taxon>Notodromas</taxon>
    </lineage>
</organism>
<dbReference type="EMBL" id="CAJPEX010002938">
    <property type="protein sequence ID" value="CAG0921672.1"/>
    <property type="molecule type" value="Genomic_DNA"/>
</dbReference>
<dbReference type="AlphaFoldDB" id="A0A7R9BUL5"/>
<sequence length="992" mass="107481">MIMVREWAKYRYGVFEENGFPGDPLYPSFYSAYNNNGDGTTTGEETKKPSGCSNVEIEGETPGPLLFGLNSYESSLLGFMGAPGNFEELVHDINAGVIEGERGFCSGGGDNCVFRPLDVAANQRVKSSVMNANQLQSVDQFCDAETHDRTAPTKQNVLCGGKSTWEVIKAHPDFQGVTPVVGQTHKTPVFSYRKRSPRKVVFCLDWTASMKNASRWSDVRGATYRILELLGMEGRVAAGSVGDATRIAARSASVGLVHFNSDVDIDRAPQPVNRMPISSASLISRYPSEDDSRCVTCGIRRAVHLLEQDSHPSAVAGSEIIVVAQERGIGDQLNNVERELLRKRIRVHAIVYPESPFAEIQALARRTGGKVFELQDRTRGSESPASMIDIVNAYESILQPQGTAKIYQAELKPRGQGSAASGEFQIDSGVRPPLRMTVFYKHQHGPRSTELAGPTGSIFRDFENSPLEYIADFITVLQDPLQKGKWTFRVDLVSQSPVVVEVRGQTSPEGRDAISLTTWTSWDERPKRTGSPGSSGPRPEVLPLIIYAELNRGGLAIVDAHVYAVVKRRSASGVGLSGLNDTVTVPLFDDGMGDPDIRKGDAIYSGHFTHFLPDDATYLVTVVADDNESLAKYISPSDARRGRRFSFSSSQPNEDTIEFPFCCGGSQPVDPPLSSTGPFQRVAEGRALKLHAGPKGDIYPPNRVTDLRAAAWPQYDRVTIRWTAPGGDYKIGKASLYEIRYSTNRDVVMDQNRFLSEGNILTAAPSPEEAGTQQEADAFVRGDGLARGRVYYFALRAYDGEWSPLSNVAAIALPPPSIAGHEGSAQPGGGASGVNGDYMKTPLPTVSGSNGVNASTGSICLTSLAGSDHSPQYIPASALLDEHERRQSMVRSRTPPGGHMPNNNGYSNSYSFDDGLSSTQGSDIAAYDPWLNNGVYGTVVAQHRGPPPPVAPKPTRVVALQQQQLHHQAVDLNGSRTSLRSGASTLRNVTQV</sequence>
<feature type="domain" description="Calcium-activated chloride channel N-terminal" evidence="2">
    <location>
        <begin position="110"/>
        <end position="180"/>
    </location>
</feature>
<dbReference type="Gene3D" id="2.60.40.10">
    <property type="entry name" value="Immunoglobulins"/>
    <property type="match status" value="1"/>
</dbReference>
<feature type="compositionally biased region" description="Polar residues" evidence="1">
    <location>
        <begin position="901"/>
        <end position="914"/>
    </location>
</feature>